<name>A0ABN8S6J9_9CNID</name>
<evidence type="ECO:0000313" key="1">
    <source>
        <dbReference type="EMBL" id="CAH3185343.1"/>
    </source>
</evidence>
<gene>
    <name evidence="1" type="ORF">PEVE_00016064</name>
</gene>
<dbReference type="EMBL" id="CALNXI010002251">
    <property type="protein sequence ID" value="CAH3185343.1"/>
    <property type="molecule type" value="Genomic_DNA"/>
</dbReference>
<proteinExistence type="predicted"/>
<reference evidence="1 2" key="1">
    <citation type="submission" date="2022-05" db="EMBL/GenBank/DDBJ databases">
        <authorList>
            <consortium name="Genoscope - CEA"/>
            <person name="William W."/>
        </authorList>
    </citation>
    <scope>NUCLEOTIDE SEQUENCE [LARGE SCALE GENOMIC DNA]</scope>
</reference>
<sequence length="112" mass="11896">MPIVGFNVIEEIIKQPVDCASAGVGESVVDALSSSLTGVEKEKVEALVNLIRTEFAQELCSIKSRKQDALIPKGQSVIVSCRAAIGPVGKVPVLFELDPESSYPSDLELPEA</sequence>
<evidence type="ECO:0000313" key="2">
    <source>
        <dbReference type="Proteomes" id="UP001159427"/>
    </source>
</evidence>
<accession>A0ABN8S6J9</accession>
<protein>
    <submittedName>
        <fullName evidence="1">Uncharacterized protein</fullName>
    </submittedName>
</protein>
<organism evidence="1 2">
    <name type="scientific">Porites evermanni</name>
    <dbReference type="NCBI Taxonomy" id="104178"/>
    <lineage>
        <taxon>Eukaryota</taxon>
        <taxon>Metazoa</taxon>
        <taxon>Cnidaria</taxon>
        <taxon>Anthozoa</taxon>
        <taxon>Hexacorallia</taxon>
        <taxon>Scleractinia</taxon>
        <taxon>Fungiina</taxon>
        <taxon>Poritidae</taxon>
        <taxon>Porites</taxon>
    </lineage>
</organism>
<comment type="caution">
    <text evidence="1">The sequence shown here is derived from an EMBL/GenBank/DDBJ whole genome shotgun (WGS) entry which is preliminary data.</text>
</comment>
<keyword evidence="2" id="KW-1185">Reference proteome</keyword>
<dbReference type="Proteomes" id="UP001159427">
    <property type="component" value="Unassembled WGS sequence"/>
</dbReference>